<keyword evidence="7" id="KW-1185">Reference proteome</keyword>
<evidence type="ECO:0000256" key="5">
    <source>
        <dbReference type="SAM" id="Phobius"/>
    </source>
</evidence>
<dbReference type="GO" id="GO:0016787">
    <property type="term" value="F:hydrolase activity"/>
    <property type="evidence" value="ECO:0007669"/>
    <property type="project" value="UniProtKB-KW"/>
</dbReference>
<organism evidence="6 7">
    <name type="scientific">Alteribacillus bidgolensis</name>
    <dbReference type="NCBI Taxonomy" id="930129"/>
    <lineage>
        <taxon>Bacteria</taxon>
        <taxon>Bacillati</taxon>
        <taxon>Bacillota</taxon>
        <taxon>Bacilli</taxon>
        <taxon>Bacillales</taxon>
        <taxon>Bacillaceae</taxon>
        <taxon>Alteribacillus</taxon>
    </lineage>
</organism>
<dbReference type="InterPro" id="IPR029055">
    <property type="entry name" value="Ntn_hydrolases_N"/>
</dbReference>
<dbReference type="InterPro" id="IPR043137">
    <property type="entry name" value="GGT_ssub_C"/>
</dbReference>
<keyword evidence="3 6" id="KW-0378">Hydrolase</keyword>
<sequence length="555" mass="61604">MSTTKITNILAGIIILGFAIYVFISNTWDENAEDSSPDSEDEAQKVSLEEFEGYGVSSSNDYAIETGMDILEKGGNAIDAAVAVSFTLAVTEPYGSGLGGGGAMLYMPSLKNDPITYDYRETASTQNPADQIAVPGFVKGMKTIHEKHGELPIDELLQPAISYAENGFKVNSDLHYRLKNAAYRIHTEEVPHFYPGGEPIEIGETLVQKDLADTLKQLQTNGLNDFYEGNVSNSLTGQVPHINSSDLSQYTVDEKEPVKGTFEDHTVYSAPPPLSGTTFIQMLGMAEHLNIKNYLNNNNAEYIHLMSEITREAYYQRLNTIGDPNFENVNVDHLTSDNFIRERANYVTESRLSDELTLDAQQDNNMQEHTSTTHFVIIDKEGKTVSATNTLGNFFGSGNMVDGMWMNSNLGNFSDDPNSPNYIEIGKRPRSFIAPSIIKNETSEVVMGIGTPGGNRIPGVLTQFLIRQAYLEEDYQDTVNAGRFHPEKDLIHLEDTEAFIEDQSLIAQLESYGYDYQVEGVSTYFGNISALIKDYDKQEMTGIADERREGSFDIN</sequence>
<dbReference type="PANTHER" id="PTHR43199">
    <property type="entry name" value="GLUTATHIONE HYDROLASE"/>
    <property type="match status" value="1"/>
</dbReference>
<dbReference type="Gene3D" id="1.10.246.130">
    <property type="match status" value="1"/>
</dbReference>
<proteinExistence type="inferred from homology"/>
<evidence type="ECO:0000313" key="7">
    <source>
        <dbReference type="Proteomes" id="UP000199017"/>
    </source>
</evidence>
<dbReference type="OrthoDB" id="9781342at2"/>
<keyword evidence="5" id="KW-1133">Transmembrane helix</keyword>
<dbReference type="EMBL" id="FNDU01000001">
    <property type="protein sequence ID" value="SDH44132.1"/>
    <property type="molecule type" value="Genomic_DNA"/>
</dbReference>
<dbReference type="Pfam" id="PF01019">
    <property type="entry name" value="G_glu_transpept"/>
    <property type="match status" value="1"/>
</dbReference>
<accession>A0A1G8CF99</accession>
<dbReference type="PANTHER" id="PTHR43199:SF1">
    <property type="entry name" value="GLUTATHIONE HYDROLASE PROENZYME"/>
    <property type="match status" value="1"/>
</dbReference>
<name>A0A1G8CF99_9BACI</name>
<dbReference type="Gene3D" id="3.60.20.40">
    <property type="match status" value="1"/>
</dbReference>
<comment type="similarity">
    <text evidence="1">Belongs to the gamma-glutamyltransferase family.</text>
</comment>
<dbReference type="AlphaFoldDB" id="A0A1G8CF99"/>
<dbReference type="GO" id="GO:0016740">
    <property type="term" value="F:transferase activity"/>
    <property type="evidence" value="ECO:0007669"/>
    <property type="project" value="UniProtKB-KW"/>
</dbReference>
<dbReference type="InterPro" id="IPR043138">
    <property type="entry name" value="GGT_lsub"/>
</dbReference>
<dbReference type="STRING" id="930129.SAMN05216352_101301"/>
<evidence type="ECO:0000256" key="1">
    <source>
        <dbReference type="ARBA" id="ARBA00009381"/>
    </source>
</evidence>
<protein>
    <submittedName>
        <fullName evidence="6">Gamma-glutamyltranspeptidase / glutathione hydrolase</fullName>
    </submittedName>
</protein>
<evidence type="ECO:0000256" key="2">
    <source>
        <dbReference type="ARBA" id="ARBA00022679"/>
    </source>
</evidence>
<dbReference type="Proteomes" id="UP000199017">
    <property type="component" value="Unassembled WGS sequence"/>
</dbReference>
<dbReference type="SUPFAM" id="SSF56235">
    <property type="entry name" value="N-terminal nucleophile aminohydrolases (Ntn hydrolases)"/>
    <property type="match status" value="1"/>
</dbReference>
<evidence type="ECO:0000256" key="3">
    <source>
        <dbReference type="ARBA" id="ARBA00022801"/>
    </source>
</evidence>
<dbReference type="InterPro" id="IPR051792">
    <property type="entry name" value="GGT_bact"/>
</dbReference>
<keyword evidence="5" id="KW-0812">Transmembrane</keyword>
<evidence type="ECO:0000313" key="6">
    <source>
        <dbReference type="EMBL" id="SDH44132.1"/>
    </source>
</evidence>
<dbReference type="PRINTS" id="PR01210">
    <property type="entry name" value="GGTRANSPTASE"/>
</dbReference>
<keyword evidence="2" id="KW-0808">Transferase</keyword>
<reference evidence="6 7" key="1">
    <citation type="submission" date="2016-10" db="EMBL/GenBank/DDBJ databases">
        <authorList>
            <person name="de Groot N.N."/>
        </authorList>
    </citation>
    <scope>NUCLEOTIDE SEQUENCE [LARGE SCALE GENOMIC DNA]</scope>
    <source>
        <strain evidence="7">P4B,CCM 7963,CECT 7998,DSM 25260,IBRC-M 10614,KCTC 13821</strain>
    </source>
</reference>
<gene>
    <name evidence="6" type="ORF">SAMN05216352_101301</name>
</gene>
<keyword evidence="4" id="KW-0865">Zymogen</keyword>
<evidence type="ECO:0000256" key="4">
    <source>
        <dbReference type="ARBA" id="ARBA00023145"/>
    </source>
</evidence>
<feature type="transmembrane region" description="Helical" evidence="5">
    <location>
        <begin position="7"/>
        <end position="24"/>
    </location>
</feature>
<dbReference type="RefSeq" id="WP_091579893.1">
    <property type="nucleotide sequence ID" value="NZ_FNDU01000001.1"/>
</dbReference>
<keyword evidence="5" id="KW-0472">Membrane</keyword>